<accession>A0A5M4BB53</accession>
<feature type="chain" id="PRO_5024288732" description="DUF4136 domain-containing protein" evidence="1">
    <location>
        <begin position="22"/>
        <end position="178"/>
    </location>
</feature>
<dbReference type="Gene3D" id="3.30.160.670">
    <property type="match status" value="1"/>
</dbReference>
<keyword evidence="4" id="KW-1185">Reference proteome</keyword>
<dbReference type="Pfam" id="PF13590">
    <property type="entry name" value="DUF4136"/>
    <property type="match status" value="1"/>
</dbReference>
<dbReference type="Proteomes" id="UP000398217">
    <property type="component" value="Unassembled WGS sequence"/>
</dbReference>
<comment type="caution">
    <text evidence="3">The sequence shown here is derived from an EMBL/GenBank/DDBJ whole genome shotgun (WGS) entry which is preliminary data.</text>
</comment>
<feature type="signal peptide" evidence="1">
    <location>
        <begin position="1"/>
        <end position="21"/>
    </location>
</feature>
<dbReference type="InterPro" id="IPR025411">
    <property type="entry name" value="DUF4136"/>
</dbReference>
<evidence type="ECO:0000313" key="4">
    <source>
        <dbReference type="Proteomes" id="UP000398217"/>
    </source>
</evidence>
<evidence type="ECO:0000256" key="1">
    <source>
        <dbReference type="SAM" id="SignalP"/>
    </source>
</evidence>
<dbReference type="EMBL" id="BLBC01000014">
    <property type="protein sequence ID" value="GET46811.1"/>
    <property type="molecule type" value="Genomic_DNA"/>
</dbReference>
<evidence type="ECO:0000259" key="2">
    <source>
        <dbReference type="Pfam" id="PF13590"/>
    </source>
</evidence>
<name>A0A5M4BB53_9FLAO</name>
<evidence type="ECO:0000313" key="3">
    <source>
        <dbReference type="EMBL" id="GET46811.1"/>
    </source>
</evidence>
<protein>
    <recommendedName>
        <fullName evidence="2">DUF4136 domain-containing protein</fullName>
    </recommendedName>
</protein>
<dbReference type="RefSeq" id="WP_155285434.1">
    <property type="nucleotide sequence ID" value="NZ_BLBC01000014.1"/>
</dbReference>
<sequence length="178" mass="20119">MKNAVSIIIVLFVALTSFSCASISVAVDYDGKADFSAYKSYAFFKEGVDKAQISDLDKKRILRAIEQNLNGKGMVVSENPDFLVNIFTRERENINIYNNYPYYWGWGIGWGPFWGGASYNVSSNAEGTLYIEIIDVKKKELIWQGKGTGYIPQNVEAKEEAIANFVNKILEKYPPMKK</sequence>
<reference evidence="4" key="1">
    <citation type="journal article" date="2020" name="Int. J. Syst. Evol. Microbiol.">
        <title>Capnocytophaga felis sp. nov. isolated from the feline oral cavity.</title>
        <authorList>
            <person name="Suzuki M."/>
            <person name="Umeda K."/>
            <person name="Kimura M."/>
            <person name="Imaoka K."/>
            <person name="Morikawa S."/>
            <person name="Maeda K."/>
        </authorList>
    </citation>
    <scope>NUCLEOTIDE SEQUENCE [LARGE SCALE GENOMIC DNA]</scope>
    <source>
        <strain evidence="4">KC07070</strain>
    </source>
</reference>
<keyword evidence="1" id="KW-0732">Signal</keyword>
<dbReference type="OrthoDB" id="5432251at2"/>
<dbReference type="AlphaFoldDB" id="A0A5M4BB53"/>
<gene>
    <name evidence="3" type="ORF">RCZ01_21130</name>
</gene>
<feature type="domain" description="DUF4136" evidence="2">
    <location>
        <begin position="25"/>
        <end position="175"/>
    </location>
</feature>
<proteinExistence type="predicted"/>
<dbReference type="PROSITE" id="PS51257">
    <property type="entry name" value="PROKAR_LIPOPROTEIN"/>
    <property type="match status" value="1"/>
</dbReference>
<organism evidence="3 4">
    <name type="scientific">Capnocytophaga felis</name>
    <dbReference type="NCBI Taxonomy" id="2267611"/>
    <lineage>
        <taxon>Bacteria</taxon>
        <taxon>Pseudomonadati</taxon>
        <taxon>Bacteroidota</taxon>
        <taxon>Flavobacteriia</taxon>
        <taxon>Flavobacteriales</taxon>
        <taxon>Flavobacteriaceae</taxon>
        <taxon>Capnocytophaga</taxon>
    </lineage>
</organism>